<organism evidence="4 5">
    <name type="scientific">Paenibacillus vini</name>
    <dbReference type="NCBI Taxonomy" id="1476024"/>
    <lineage>
        <taxon>Bacteria</taxon>
        <taxon>Bacillati</taxon>
        <taxon>Bacillota</taxon>
        <taxon>Bacilli</taxon>
        <taxon>Bacillales</taxon>
        <taxon>Paenibacillaceae</taxon>
        <taxon>Paenibacillus</taxon>
    </lineage>
</organism>
<evidence type="ECO:0000259" key="3">
    <source>
        <dbReference type="Pfam" id="PF13800"/>
    </source>
</evidence>
<dbReference type="EMBL" id="BOSL01000010">
    <property type="protein sequence ID" value="GIP54265.1"/>
    <property type="molecule type" value="Genomic_DNA"/>
</dbReference>
<dbReference type="Pfam" id="PF13791">
    <property type="entry name" value="Sigma_reg_C"/>
    <property type="match status" value="1"/>
</dbReference>
<evidence type="ECO:0000313" key="4">
    <source>
        <dbReference type="EMBL" id="GIP54265.1"/>
    </source>
</evidence>
<feature type="transmembrane region" description="Helical" evidence="1">
    <location>
        <begin position="24"/>
        <end position="46"/>
    </location>
</feature>
<name>A0ABQ4MFS7_9BACL</name>
<dbReference type="Pfam" id="PF13800">
    <property type="entry name" value="Sigma_reg_N"/>
    <property type="match status" value="1"/>
</dbReference>
<accession>A0ABQ4MFS7</accession>
<evidence type="ECO:0008006" key="6">
    <source>
        <dbReference type="Google" id="ProtNLM"/>
    </source>
</evidence>
<protein>
    <recommendedName>
        <fullName evidence="6">Sigma factor regulator C-terminal domain-containing protein</fullName>
    </recommendedName>
</protein>
<reference evidence="4 5" key="1">
    <citation type="submission" date="2021-03" db="EMBL/GenBank/DDBJ databases">
        <title>Antimicrobial resistance genes in bacteria isolated from Japanese honey, and their potential for conferring macrolide and lincosamide resistance in the American foulbrood pathogen Paenibacillus larvae.</title>
        <authorList>
            <person name="Okamoto M."/>
            <person name="Kumagai M."/>
            <person name="Kanamori H."/>
            <person name="Takamatsu D."/>
        </authorList>
    </citation>
    <scope>NUCLEOTIDE SEQUENCE [LARGE SCALE GENOMIC DNA]</scope>
    <source>
        <strain evidence="4 5">J42TS3</strain>
    </source>
</reference>
<dbReference type="InterPro" id="IPR029101">
    <property type="entry name" value="Sigma_reg_N"/>
</dbReference>
<keyword evidence="1" id="KW-1133">Transmembrane helix</keyword>
<dbReference type="RefSeq" id="WP_213655584.1">
    <property type="nucleotide sequence ID" value="NZ_BOSL01000010.1"/>
</dbReference>
<evidence type="ECO:0000313" key="5">
    <source>
        <dbReference type="Proteomes" id="UP000679992"/>
    </source>
</evidence>
<keyword evidence="1" id="KW-0812">Transmembrane</keyword>
<keyword evidence="5" id="KW-1185">Reference proteome</keyword>
<feature type="domain" description="Sigma factor regulator N-terminal" evidence="3">
    <location>
        <begin position="14"/>
        <end position="100"/>
    </location>
</feature>
<proteinExistence type="predicted"/>
<comment type="caution">
    <text evidence="4">The sequence shown here is derived from an EMBL/GenBank/DDBJ whole genome shotgun (WGS) entry which is preliminary data.</text>
</comment>
<dbReference type="InterPro" id="IPR025672">
    <property type="entry name" value="Sigma_reg_C_dom"/>
</dbReference>
<gene>
    <name evidence="4" type="ORF">J42TS3_33000</name>
</gene>
<keyword evidence="1" id="KW-0472">Membrane</keyword>
<sequence length="336" mass="38397">MTKPWEEDDKQFGKVIKRAKRKTWIRNILISLVASIVAITLVQFGALQLTYRAGDKALNEEWLHMTMTSPNEYESGYKNQTGFLSGTLEFSSYKIVEGVPVPWGSRMAEYKVPGFLKFTGLSGNIGNVTVVDPDLKAKNYMYYRPYNASNGQRELMFYVPGVDYNGKIVNDLDLVGKMGVNKAAEMAISFDKDYSLDEVRAMLPGEVTPVWYWVDTFDNRETFNFKPYKDERGETSYPTPMTKTFGVYGFGVRPDWEQVEVKDFLQDLQFGLKQKGRYTKEYERINNYLKKDKQQPDESDVRLLGVVVTGTAEELQSLRGQSYVRAVALGAVTETY</sequence>
<evidence type="ECO:0000259" key="2">
    <source>
        <dbReference type="Pfam" id="PF13791"/>
    </source>
</evidence>
<feature type="domain" description="Sigma factor regulator C-terminal" evidence="2">
    <location>
        <begin position="177"/>
        <end position="330"/>
    </location>
</feature>
<dbReference type="Proteomes" id="UP000679992">
    <property type="component" value="Unassembled WGS sequence"/>
</dbReference>
<evidence type="ECO:0000256" key="1">
    <source>
        <dbReference type="SAM" id="Phobius"/>
    </source>
</evidence>